<evidence type="ECO:0000313" key="3">
    <source>
        <dbReference type="Proteomes" id="UP000182692"/>
    </source>
</evidence>
<evidence type="ECO:0000256" key="1">
    <source>
        <dbReference type="SAM" id="MobiDB-lite"/>
    </source>
</evidence>
<reference evidence="2 3" key="1">
    <citation type="submission" date="2016-10" db="EMBL/GenBank/DDBJ databases">
        <authorList>
            <person name="de Groot N.N."/>
        </authorList>
    </citation>
    <scope>NUCLEOTIDE SEQUENCE [LARGE SCALE GENOMIC DNA]</scope>
    <source>
        <strain evidence="2 3">DSM 15893</strain>
    </source>
</reference>
<dbReference type="EMBL" id="FOWR01000020">
    <property type="protein sequence ID" value="SFP66340.1"/>
    <property type="molecule type" value="Genomic_DNA"/>
</dbReference>
<feature type="region of interest" description="Disordered" evidence="1">
    <location>
        <begin position="1"/>
        <end position="44"/>
    </location>
</feature>
<dbReference type="AlphaFoldDB" id="A0A1I5S6N6"/>
<evidence type="ECO:0000313" key="2">
    <source>
        <dbReference type="EMBL" id="SFP66340.1"/>
    </source>
</evidence>
<accession>A0A1I5S6N6</accession>
<sequence length="89" mass="10449">MEKQKAPRRHLQPRHSCSLHGLEPNRFGQALNSSQENEKAPSYNSRCWLKDVSKPSAKVKQREVEKQIAIAEEKVPTFDIEYRRPYSRK</sequence>
<proteinExistence type="predicted"/>
<gene>
    <name evidence="2" type="ORF">SAMN03084138_02797</name>
</gene>
<feature type="compositionally biased region" description="Basic residues" evidence="1">
    <location>
        <begin position="1"/>
        <end position="13"/>
    </location>
</feature>
<dbReference type="Proteomes" id="UP000182692">
    <property type="component" value="Unassembled WGS sequence"/>
</dbReference>
<protein>
    <submittedName>
        <fullName evidence="2">Uncharacterized protein</fullName>
    </submittedName>
</protein>
<organism evidence="2 3">
    <name type="scientific">Enterovibrio norvegicus DSM 15893</name>
    <dbReference type="NCBI Taxonomy" id="1121869"/>
    <lineage>
        <taxon>Bacteria</taxon>
        <taxon>Pseudomonadati</taxon>
        <taxon>Pseudomonadota</taxon>
        <taxon>Gammaproteobacteria</taxon>
        <taxon>Vibrionales</taxon>
        <taxon>Vibrionaceae</taxon>
        <taxon>Enterovibrio</taxon>
    </lineage>
</organism>
<name>A0A1I5S6N6_9GAMM</name>